<evidence type="ECO:0000313" key="2">
    <source>
        <dbReference type="EMBL" id="MBB3889638.1"/>
    </source>
</evidence>
<sequence>MIGPLIDGAIKRRKVVLAVTLIASLFGFFAYLSMPRESNPNIDFPFITVVVPYPGVSPEDAERLLVRPLETELQTIEGVKEMNAVARQSMAIVNLEFEADFDKDKALGEVRAKVDLARGKFPPDAEEPIIEEANASGEPIIGIVLSGAAPERTLFHISRNLQDRLESTPGVLEVYLNGGREELLEVTIDPVRMEAANVSPGELAQVIGRNNQLVPAGNLESGAGKFAVKVPGVVNQPGDILALPIKKNGDRLITVGDIGDVRRTFKEANYITRFNGQPAFSVDVAKRSGANVLDTVKEVRKVVAEEQKRWPETVKVSYIFDESDFIGRTLVVLESGLLIATILVMLIIVATLGIRQGLMVGSAIPACFMLAFLMLNATGVTLNQMVMFGLVLAVGILVDGGIVVVEYADRKMAEGMSKEEAFAAAGKRMFWPVLNGTLTTLCAFLPFLFWNSIPGKFMSFLPMTLFYVLGASIFIALIFTPALGSIFGRKAAVDEAHLAEIEKSERGDPREMTGFMGWYARTVDTLGRHPTTTMFATLAIIVLVVIAFRAENKPTEFFLQQDPEYVSVYVKARGNLSPQAQDQIVRQVENRLIGLKGVNSIFVRSGTASPGGGPNSIPNDTIGRISLDFVDYEDRLELGLVGKDIANEVRKRVAGIPGVEVEVREPQGGPPVGKDVQVELRSQDPAALNKAADLVKAKLAADRQLHELEDNRTSPGIEWNMTVDREAAGRYGVDVLTVGQAIQFVTGGVLVGRFRPDDADDELDIRVRFPPESRNVAAFDTLKIPTQFGPVPASYFIKLAPAQQVTTIQRRDGQRLAVIQANTVEGVAASHKIGELRPWLEKANIDPNVRWKFTGADEEGQEAARFFVVAMAVSLFLMGVILLWQFNSFYGVVVTLSAVALSTVGVLLGVVVNVAHTFDYISVIMLGTGVVALAGVVVGHNIVLVDTYYQLRRAGFPADEAAVRAATQRFRPVMLTTLVTVVGLLPLMFQLHPNFHGMHMEYKAPGSEWWVQLSGAVVWGLSFATLLTLILTPVMLAAPKVYGQRFGALADRLGLRRRKRRSNDVVAGAESEVANAAE</sequence>
<feature type="transmembrane region" description="Helical" evidence="1">
    <location>
        <begin position="325"/>
        <end position="350"/>
    </location>
</feature>
<dbReference type="Gene3D" id="3.30.2090.10">
    <property type="entry name" value="Multidrug efflux transporter AcrB TolC docking domain, DN and DC subdomains"/>
    <property type="match status" value="2"/>
</dbReference>
<dbReference type="PRINTS" id="PR00702">
    <property type="entry name" value="ACRIFLAVINRP"/>
</dbReference>
<feature type="transmembrane region" description="Helical" evidence="1">
    <location>
        <begin position="387"/>
        <end position="408"/>
    </location>
</feature>
<feature type="transmembrane region" description="Helical" evidence="1">
    <location>
        <begin position="15"/>
        <end position="34"/>
    </location>
</feature>
<dbReference type="SUPFAM" id="SSF82714">
    <property type="entry name" value="Multidrug efflux transporter AcrB TolC docking domain, DN and DC subdomains"/>
    <property type="match status" value="2"/>
</dbReference>
<dbReference type="AlphaFoldDB" id="A0A839ZUF0"/>
<dbReference type="Gene3D" id="3.30.70.1440">
    <property type="entry name" value="Multidrug efflux transporter AcrB pore domain"/>
    <property type="match status" value="1"/>
</dbReference>
<dbReference type="Proteomes" id="UP000530564">
    <property type="component" value="Unassembled WGS sequence"/>
</dbReference>
<reference evidence="2 3" key="1">
    <citation type="submission" date="2020-08" db="EMBL/GenBank/DDBJ databases">
        <title>Genomic Encyclopedia of Type Strains, Phase IV (KMG-IV): sequencing the most valuable type-strain genomes for metagenomic binning, comparative biology and taxonomic classification.</title>
        <authorList>
            <person name="Goeker M."/>
        </authorList>
    </citation>
    <scope>NUCLEOTIDE SEQUENCE [LARGE SCALE GENOMIC DNA]</scope>
    <source>
        <strain evidence="2 3">DSM 21793</strain>
    </source>
</reference>
<feature type="transmembrane region" description="Helical" evidence="1">
    <location>
        <begin position="970"/>
        <end position="989"/>
    </location>
</feature>
<dbReference type="SUPFAM" id="SSF82693">
    <property type="entry name" value="Multidrug efflux transporter AcrB pore domain, PN1, PN2, PC1 and PC2 subdomains"/>
    <property type="match status" value="2"/>
</dbReference>
<feature type="transmembrane region" description="Helical" evidence="1">
    <location>
        <begin position="891"/>
        <end position="914"/>
    </location>
</feature>
<proteinExistence type="predicted"/>
<dbReference type="PANTHER" id="PTHR32063:SF0">
    <property type="entry name" value="SWARMING MOTILITY PROTEIN SWRC"/>
    <property type="match status" value="1"/>
</dbReference>
<dbReference type="EMBL" id="JACIDK010000001">
    <property type="protein sequence ID" value="MBB3889638.1"/>
    <property type="molecule type" value="Genomic_DNA"/>
</dbReference>
<feature type="transmembrane region" description="Helical" evidence="1">
    <location>
        <begin position="920"/>
        <end position="949"/>
    </location>
</feature>
<evidence type="ECO:0000313" key="3">
    <source>
        <dbReference type="Proteomes" id="UP000530564"/>
    </source>
</evidence>
<dbReference type="InterPro" id="IPR001036">
    <property type="entry name" value="Acrflvin-R"/>
</dbReference>
<dbReference type="GO" id="GO:0042910">
    <property type="term" value="F:xenobiotic transmembrane transporter activity"/>
    <property type="evidence" value="ECO:0007669"/>
    <property type="project" value="TreeGrafter"/>
</dbReference>
<feature type="transmembrane region" description="Helical" evidence="1">
    <location>
        <begin position="429"/>
        <end position="453"/>
    </location>
</feature>
<feature type="transmembrane region" description="Helical" evidence="1">
    <location>
        <begin position="465"/>
        <end position="487"/>
    </location>
</feature>
<name>A0A839ZUF0_9CAUL</name>
<feature type="transmembrane region" description="Helical" evidence="1">
    <location>
        <begin position="866"/>
        <end position="884"/>
    </location>
</feature>
<gene>
    <name evidence="2" type="ORF">GGQ61_000335</name>
</gene>
<dbReference type="Gene3D" id="3.30.70.1320">
    <property type="entry name" value="Multidrug efflux transporter AcrB pore domain like"/>
    <property type="match status" value="1"/>
</dbReference>
<feature type="transmembrane region" description="Helical" evidence="1">
    <location>
        <begin position="357"/>
        <end position="375"/>
    </location>
</feature>
<keyword evidence="3" id="KW-1185">Reference proteome</keyword>
<comment type="caution">
    <text evidence="2">The sequence shown here is derived from an EMBL/GenBank/DDBJ whole genome shotgun (WGS) entry which is preliminary data.</text>
</comment>
<dbReference type="RefSeq" id="WP_183769640.1">
    <property type="nucleotide sequence ID" value="NZ_JACIDK010000001.1"/>
</dbReference>
<protein>
    <submittedName>
        <fullName evidence="2">Multidrug efflux pump</fullName>
    </submittedName>
</protein>
<accession>A0A839ZUF0</accession>
<dbReference type="GO" id="GO:0005886">
    <property type="term" value="C:plasma membrane"/>
    <property type="evidence" value="ECO:0007669"/>
    <property type="project" value="TreeGrafter"/>
</dbReference>
<dbReference type="Gene3D" id="1.20.1640.10">
    <property type="entry name" value="Multidrug efflux transporter AcrB transmembrane domain"/>
    <property type="match status" value="2"/>
</dbReference>
<evidence type="ECO:0000256" key="1">
    <source>
        <dbReference type="SAM" id="Phobius"/>
    </source>
</evidence>
<dbReference type="PANTHER" id="PTHR32063">
    <property type="match status" value="1"/>
</dbReference>
<keyword evidence="1" id="KW-1133">Transmembrane helix</keyword>
<dbReference type="SUPFAM" id="SSF82866">
    <property type="entry name" value="Multidrug efflux transporter AcrB transmembrane domain"/>
    <property type="match status" value="2"/>
</dbReference>
<feature type="transmembrane region" description="Helical" evidence="1">
    <location>
        <begin position="531"/>
        <end position="550"/>
    </location>
</feature>
<dbReference type="Pfam" id="PF00873">
    <property type="entry name" value="ACR_tran"/>
    <property type="match status" value="1"/>
</dbReference>
<dbReference type="Gene3D" id="3.30.70.1430">
    <property type="entry name" value="Multidrug efflux transporter AcrB pore domain"/>
    <property type="match status" value="2"/>
</dbReference>
<feature type="transmembrane region" description="Helical" evidence="1">
    <location>
        <begin position="1009"/>
        <end position="1036"/>
    </location>
</feature>
<organism evidence="2 3">
    <name type="scientific">Phenylobacterium haematophilum</name>
    <dbReference type="NCBI Taxonomy" id="98513"/>
    <lineage>
        <taxon>Bacteria</taxon>
        <taxon>Pseudomonadati</taxon>
        <taxon>Pseudomonadota</taxon>
        <taxon>Alphaproteobacteria</taxon>
        <taxon>Caulobacterales</taxon>
        <taxon>Caulobacteraceae</taxon>
        <taxon>Phenylobacterium</taxon>
    </lineage>
</organism>
<keyword evidence="1" id="KW-0812">Transmembrane</keyword>
<dbReference type="InterPro" id="IPR027463">
    <property type="entry name" value="AcrB_DN_DC_subdom"/>
</dbReference>
<keyword evidence="1" id="KW-0472">Membrane</keyword>